<accession>A0A916K2W9</accession>
<organism evidence="2 3">
    <name type="scientific">Paenibacillus solanacearum</name>
    <dbReference type="NCBI Taxonomy" id="2048548"/>
    <lineage>
        <taxon>Bacteria</taxon>
        <taxon>Bacillati</taxon>
        <taxon>Bacillota</taxon>
        <taxon>Bacilli</taxon>
        <taxon>Bacillales</taxon>
        <taxon>Paenibacillaceae</taxon>
        <taxon>Paenibacillus</taxon>
    </lineage>
</organism>
<feature type="transmembrane region" description="Helical" evidence="1">
    <location>
        <begin position="35"/>
        <end position="53"/>
    </location>
</feature>
<keyword evidence="1" id="KW-0812">Transmembrane</keyword>
<dbReference type="RefSeq" id="WP_218092819.1">
    <property type="nucleotide sequence ID" value="NZ_CAJVAS010000012.1"/>
</dbReference>
<evidence type="ECO:0000256" key="1">
    <source>
        <dbReference type="SAM" id="Phobius"/>
    </source>
</evidence>
<sequence length="110" mass="12077">MTINWIAIIFSFLVSVVSLYRLIADPIRYGMKRFILLTVIGCITMIGAIIFYWNASLPKVGPIGNGPNESLNWAVFLMFMTLGGCCAVAGAYGIGKHISSEQRDDEDPSN</sequence>
<dbReference type="EMBL" id="CAJVAS010000012">
    <property type="protein sequence ID" value="CAG7628934.1"/>
    <property type="molecule type" value="Genomic_DNA"/>
</dbReference>
<dbReference type="AlphaFoldDB" id="A0A916K2W9"/>
<gene>
    <name evidence="2" type="ORF">PAESOLCIP111_03054</name>
</gene>
<feature type="transmembrane region" description="Helical" evidence="1">
    <location>
        <begin position="6"/>
        <end position="23"/>
    </location>
</feature>
<evidence type="ECO:0000313" key="2">
    <source>
        <dbReference type="EMBL" id="CAG7628934.1"/>
    </source>
</evidence>
<protein>
    <submittedName>
        <fullName evidence="2">Uncharacterized protein</fullName>
    </submittedName>
</protein>
<evidence type="ECO:0000313" key="3">
    <source>
        <dbReference type="Proteomes" id="UP000693672"/>
    </source>
</evidence>
<name>A0A916K2W9_9BACL</name>
<dbReference type="Proteomes" id="UP000693672">
    <property type="component" value="Unassembled WGS sequence"/>
</dbReference>
<feature type="transmembrane region" description="Helical" evidence="1">
    <location>
        <begin position="73"/>
        <end position="94"/>
    </location>
</feature>
<keyword evidence="1" id="KW-0472">Membrane</keyword>
<keyword evidence="3" id="KW-1185">Reference proteome</keyword>
<keyword evidence="1" id="KW-1133">Transmembrane helix</keyword>
<proteinExistence type="predicted"/>
<comment type="caution">
    <text evidence="2">The sequence shown here is derived from an EMBL/GenBank/DDBJ whole genome shotgun (WGS) entry which is preliminary data.</text>
</comment>
<reference evidence="2" key="1">
    <citation type="submission" date="2021-06" db="EMBL/GenBank/DDBJ databases">
        <authorList>
            <person name="Criscuolo A."/>
        </authorList>
    </citation>
    <scope>NUCLEOTIDE SEQUENCE</scope>
    <source>
        <strain evidence="2">CIP111600</strain>
    </source>
</reference>